<evidence type="ECO:0000313" key="3">
    <source>
        <dbReference type="Proteomes" id="UP001165090"/>
    </source>
</evidence>
<feature type="compositionally biased region" description="Low complexity" evidence="1">
    <location>
        <begin position="590"/>
        <end position="607"/>
    </location>
</feature>
<feature type="compositionally biased region" description="Low complexity" evidence="1">
    <location>
        <begin position="637"/>
        <end position="655"/>
    </location>
</feature>
<feature type="compositionally biased region" description="Low complexity" evidence="1">
    <location>
        <begin position="761"/>
        <end position="775"/>
    </location>
</feature>
<feature type="compositionally biased region" description="Low complexity" evidence="1">
    <location>
        <begin position="706"/>
        <end position="720"/>
    </location>
</feature>
<feature type="region of interest" description="Disordered" evidence="1">
    <location>
        <begin position="355"/>
        <end position="396"/>
    </location>
</feature>
<feature type="compositionally biased region" description="Low complexity" evidence="1">
    <location>
        <begin position="378"/>
        <end position="395"/>
    </location>
</feature>
<proteinExistence type="predicted"/>
<comment type="caution">
    <text evidence="2">The sequence shown here is derived from an EMBL/GenBank/DDBJ whole genome shotgun (WGS) entry which is preliminary data.</text>
</comment>
<feature type="region of interest" description="Disordered" evidence="1">
    <location>
        <begin position="467"/>
        <end position="500"/>
    </location>
</feature>
<sequence>MYETQGAGGLLGLEPVRTAAATGPCGLASSSQQCCSRKSTYVQANHHQGSLAPSIGSASAPPCFLRPASSCLQRQSQHQLLHDAPMSPRRNDLSAGSPLPLTRCTGSGALAMAAVRPIPSVLKVLLPGSSGDLDEDVSAGDGFCSGLPSMVPDDQSWVQHSSSSARIRKALGSAQASLEQLPLHASSSLGGLRRQDSGTETAPPSGVRRPRELSLLPSTPSSSIGRGLRSCSVITSPQAPYTLAPQPPQSPSHPYHSGMLAPDSIVAPAARLSGAESPLKSSYKTQMQRLHVAGRALGGVDICDSEGEEGVQEAVGTVPEDEEPQVDVADGLFRMLRGQSSKGLEEMVPSRRGAQAWGPLGESAPGSSGSSDVLGCRGSEPPSAASKPSPGSAIGFVRRPEDLTAAPCPEQSRSLAGGSSNSAPCTAGSHGLVGISRMTLAWQPSNPSSVGANSVGSSSVGFSRRLEDLPAAPSPSNSRSLAGGAGSSGGDTPVSPVMGMATTSTVPRAAQQLLTTSPLPPQPKSLHGVTPAAGIAANIGISTSIPIAQQQQLPLRPAVRAAAAVYGEAALHQPHPSSNVSSTTTITITSSARHGATPSSAASAAQPPVAPKPPLQRQSSVGFSRRLEDLPAAPSPSNSRSLAGGAGSSASSTTSWCSQRTPPSPAASEAAMRSSMRRRVDDLPPAPPPSQSRSLRPDSSRALLRSHAGAAAGSNTSAGGPYSTGSSQAPPSPLAWRPSNIGGGGGGLLASLGSPPPQPPSCVINGSNSSSSSSGVGFGGGHMQQQMGPQPGIHDMIDLGGVCEDLAN</sequence>
<name>A0ABQ5SNZ1_9CHLO</name>
<keyword evidence="3" id="KW-1185">Reference proteome</keyword>
<feature type="compositionally biased region" description="Low complexity" evidence="1">
    <location>
        <begin position="213"/>
        <end position="223"/>
    </location>
</feature>
<evidence type="ECO:0000313" key="2">
    <source>
        <dbReference type="EMBL" id="GLI71730.1"/>
    </source>
</evidence>
<evidence type="ECO:0000256" key="1">
    <source>
        <dbReference type="SAM" id="MobiDB-lite"/>
    </source>
</evidence>
<gene>
    <name evidence="2" type="ORF">VaNZ11_017033</name>
</gene>
<feature type="region of interest" description="Disordered" evidence="1">
    <location>
        <begin position="75"/>
        <end position="99"/>
    </location>
</feature>
<reference evidence="2 3" key="1">
    <citation type="journal article" date="2023" name="IScience">
        <title>Expanded male sex-determining region conserved during the evolution of homothallism in the green alga Volvox.</title>
        <authorList>
            <person name="Yamamoto K."/>
            <person name="Matsuzaki R."/>
            <person name="Mahakham W."/>
            <person name="Heman W."/>
            <person name="Sekimoto H."/>
            <person name="Kawachi M."/>
            <person name="Minakuchi Y."/>
            <person name="Toyoda A."/>
            <person name="Nozaki H."/>
        </authorList>
    </citation>
    <scope>NUCLEOTIDE SEQUENCE [LARGE SCALE GENOMIC DNA]</scope>
    <source>
        <strain evidence="2 3">NIES-4468</strain>
    </source>
</reference>
<feature type="compositionally biased region" description="Low complexity" evidence="1">
    <location>
        <begin position="783"/>
        <end position="794"/>
    </location>
</feature>
<organism evidence="2 3">
    <name type="scientific">Volvox africanus</name>
    <dbReference type="NCBI Taxonomy" id="51714"/>
    <lineage>
        <taxon>Eukaryota</taxon>
        <taxon>Viridiplantae</taxon>
        <taxon>Chlorophyta</taxon>
        <taxon>core chlorophytes</taxon>
        <taxon>Chlorophyceae</taxon>
        <taxon>CS clade</taxon>
        <taxon>Chlamydomonadales</taxon>
        <taxon>Volvocaceae</taxon>
        <taxon>Volvox</taxon>
    </lineage>
</organism>
<protein>
    <submittedName>
        <fullName evidence="2">Uncharacterized protein</fullName>
    </submittedName>
</protein>
<accession>A0ABQ5SNZ1</accession>
<dbReference type="Proteomes" id="UP001165090">
    <property type="component" value="Unassembled WGS sequence"/>
</dbReference>
<feature type="region of interest" description="Disordered" evidence="1">
    <location>
        <begin position="185"/>
        <end position="228"/>
    </location>
</feature>
<feature type="region of interest" description="Disordered" evidence="1">
    <location>
        <begin position="590"/>
        <end position="796"/>
    </location>
</feature>
<dbReference type="EMBL" id="BSDZ01000119">
    <property type="protein sequence ID" value="GLI71730.1"/>
    <property type="molecule type" value="Genomic_DNA"/>
</dbReference>